<comment type="subcellular location">
    <subcellularLocation>
        <location evidence="2">Membrane</location>
        <topology evidence="2">Single-pass membrane protein</topology>
    </subcellularLocation>
</comment>
<dbReference type="GO" id="GO:0016209">
    <property type="term" value="F:antioxidant activity"/>
    <property type="evidence" value="ECO:0007669"/>
    <property type="project" value="InterPro"/>
</dbReference>
<reference evidence="10 11" key="1">
    <citation type="submission" date="2019-09" db="EMBL/GenBank/DDBJ databases">
        <title>Parvibaculum sedimenti sp. nov., isolated from sediment.</title>
        <authorList>
            <person name="Wang Y."/>
        </authorList>
    </citation>
    <scope>NUCLEOTIDE SEQUENCE [LARGE SCALE GENOMIC DNA]</scope>
    <source>
        <strain evidence="10 11">HXT-9</strain>
    </source>
</reference>
<feature type="transmembrane region" description="Helical" evidence="8">
    <location>
        <begin position="6"/>
        <end position="27"/>
    </location>
</feature>
<evidence type="ECO:0000256" key="8">
    <source>
        <dbReference type="SAM" id="Phobius"/>
    </source>
</evidence>
<evidence type="ECO:0000256" key="4">
    <source>
        <dbReference type="ARBA" id="ARBA00019076"/>
    </source>
</evidence>
<dbReference type="PROSITE" id="PS51352">
    <property type="entry name" value="THIOREDOXIN_2"/>
    <property type="match status" value="1"/>
</dbReference>
<comment type="caution">
    <text evidence="10">The sequence shown here is derived from an EMBL/GenBank/DDBJ whole genome shotgun (WGS) entry which is preliminary data.</text>
</comment>
<accession>A0A6N6VMB2</accession>
<dbReference type="GO" id="GO:0030416">
    <property type="term" value="P:methylamine metabolic process"/>
    <property type="evidence" value="ECO:0007669"/>
    <property type="project" value="InterPro"/>
</dbReference>
<evidence type="ECO:0000313" key="11">
    <source>
        <dbReference type="Proteomes" id="UP000468901"/>
    </source>
</evidence>
<keyword evidence="6 8" id="KW-1133">Transmembrane helix</keyword>
<gene>
    <name evidence="10" type="primary">mauD</name>
    <name evidence="10" type="ORF">F2P47_00930</name>
</gene>
<dbReference type="InterPro" id="IPR036249">
    <property type="entry name" value="Thioredoxin-like_sf"/>
</dbReference>
<dbReference type="AlphaFoldDB" id="A0A6N6VMB2"/>
<dbReference type="NCBIfam" id="TIGR02661">
    <property type="entry name" value="MauD"/>
    <property type="match status" value="1"/>
</dbReference>
<comment type="function">
    <text evidence="1">May be specifically involved in the processing, transport, and/or maturation of the MADH beta-subunit.</text>
</comment>
<organism evidence="10 11">
    <name type="scientific">Parvibaculum sedimenti</name>
    <dbReference type="NCBI Taxonomy" id="2608632"/>
    <lineage>
        <taxon>Bacteria</taxon>
        <taxon>Pseudomonadati</taxon>
        <taxon>Pseudomonadota</taxon>
        <taxon>Alphaproteobacteria</taxon>
        <taxon>Hyphomicrobiales</taxon>
        <taxon>Parvibaculaceae</taxon>
        <taxon>Parvibaculum</taxon>
    </lineage>
</organism>
<dbReference type="InterPro" id="IPR013766">
    <property type="entry name" value="Thioredoxin_domain"/>
</dbReference>
<name>A0A6N6VMB2_9HYPH</name>
<dbReference type="GO" id="GO:0016491">
    <property type="term" value="F:oxidoreductase activity"/>
    <property type="evidence" value="ECO:0007669"/>
    <property type="project" value="InterPro"/>
</dbReference>
<dbReference type="InterPro" id="IPR000866">
    <property type="entry name" value="AhpC/TSA"/>
</dbReference>
<dbReference type="EMBL" id="WESC01000001">
    <property type="protein sequence ID" value="KAB7742729.1"/>
    <property type="molecule type" value="Genomic_DNA"/>
</dbReference>
<sequence>MEQMLLISNILLWLLVIGLSVAVLLLARQVGVLHERITPVGALMIGKGLRVGETSPNFRLANLNGPEVTIGGARADGRGTLLFFLSPTCPVCASLLPTLLTLVKQEDLALVLASDGTVEEHTSFIARKGLADLPYVLSTELGVRFGVSKLPYAALIDSDGVLRAHGLVNNREHLESLIEAEQEGVASIQDFVKRESAK</sequence>
<dbReference type="Proteomes" id="UP000468901">
    <property type="component" value="Unassembled WGS sequence"/>
</dbReference>
<evidence type="ECO:0000313" key="10">
    <source>
        <dbReference type="EMBL" id="KAB7742729.1"/>
    </source>
</evidence>
<evidence type="ECO:0000256" key="5">
    <source>
        <dbReference type="ARBA" id="ARBA00022692"/>
    </source>
</evidence>
<feature type="domain" description="Thioredoxin" evidence="9">
    <location>
        <begin position="49"/>
        <end position="183"/>
    </location>
</feature>
<protein>
    <recommendedName>
        <fullName evidence="4">Methylamine utilization protein MauD</fullName>
    </recommendedName>
</protein>
<evidence type="ECO:0000259" key="9">
    <source>
        <dbReference type="PROSITE" id="PS51352"/>
    </source>
</evidence>
<dbReference type="InterPro" id="IPR013478">
    <property type="entry name" value="MeN_DH_accessory"/>
</dbReference>
<evidence type="ECO:0000256" key="2">
    <source>
        <dbReference type="ARBA" id="ARBA00004167"/>
    </source>
</evidence>
<dbReference type="Pfam" id="PF00578">
    <property type="entry name" value="AhpC-TSA"/>
    <property type="match status" value="1"/>
</dbReference>
<evidence type="ECO:0000256" key="7">
    <source>
        <dbReference type="ARBA" id="ARBA00023136"/>
    </source>
</evidence>
<evidence type="ECO:0000256" key="1">
    <source>
        <dbReference type="ARBA" id="ARBA00003475"/>
    </source>
</evidence>
<dbReference type="UniPathway" id="UPA00895"/>
<dbReference type="GO" id="GO:0016020">
    <property type="term" value="C:membrane"/>
    <property type="evidence" value="ECO:0007669"/>
    <property type="project" value="UniProtKB-SubCell"/>
</dbReference>
<comment type="pathway">
    <text evidence="3">One-carbon metabolism; methylamine degradation.</text>
</comment>
<evidence type="ECO:0000256" key="6">
    <source>
        <dbReference type="ARBA" id="ARBA00022989"/>
    </source>
</evidence>
<proteinExistence type="predicted"/>
<dbReference type="Gene3D" id="3.40.30.10">
    <property type="entry name" value="Glutaredoxin"/>
    <property type="match status" value="1"/>
</dbReference>
<dbReference type="SUPFAM" id="SSF52833">
    <property type="entry name" value="Thioredoxin-like"/>
    <property type="match status" value="1"/>
</dbReference>
<keyword evidence="5 8" id="KW-0812">Transmembrane</keyword>
<keyword evidence="11" id="KW-1185">Reference proteome</keyword>
<keyword evidence="7 8" id="KW-0472">Membrane</keyword>
<evidence type="ECO:0000256" key="3">
    <source>
        <dbReference type="ARBA" id="ARBA00004856"/>
    </source>
</evidence>